<evidence type="ECO:0000256" key="1">
    <source>
        <dbReference type="SAM" id="Phobius"/>
    </source>
</evidence>
<keyword evidence="1" id="KW-1133">Transmembrane helix</keyword>
<dbReference type="PANTHER" id="PTHR11360">
    <property type="entry name" value="MONOCARBOXYLATE TRANSPORTER"/>
    <property type="match status" value="1"/>
</dbReference>
<keyword evidence="1" id="KW-0812">Transmembrane</keyword>
<comment type="caution">
    <text evidence="2">The sequence shown here is derived from an EMBL/GenBank/DDBJ whole genome shotgun (WGS) entry which is preliminary data.</text>
</comment>
<evidence type="ECO:0000313" key="2">
    <source>
        <dbReference type="EMBL" id="KAJ1733296.1"/>
    </source>
</evidence>
<keyword evidence="3" id="KW-1185">Reference proteome</keyword>
<accession>A0A9W7Y9N7</accession>
<organism evidence="2 3">
    <name type="scientific">Coemansia biformis</name>
    <dbReference type="NCBI Taxonomy" id="1286918"/>
    <lineage>
        <taxon>Eukaryota</taxon>
        <taxon>Fungi</taxon>
        <taxon>Fungi incertae sedis</taxon>
        <taxon>Zoopagomycota</taxon>
        <taxon>Kickxellomycotina</taxon>
        <taxon>Kickxellomycetes</taxon>
        <taxon>Kickxellales</taxon>
        <taxon>Kickxellaceae</taxon>
        <taxon>Coemansia</taxon>
    </lineage>
</organism>
<feature type="transmembrane region" description="Helical" evidence="1">
    <location>
        <begin position="140"/>
        <end position="159"/>
    </location>
</feature>
<dbReference type="InterPro" id="IPR050327">
    <property type="entry name" value="Proton-linked_MCT"/>
</dbReference>
<dbReference type="Gene3D" id="1.20.1250.20">
    <property type="entry name" value="MFS general substrate transporter like domains"/>
    <property type="match status" value="1"/>
</dbReference>
<reference evidence="2" key="1">
    <citation type="submission" date="2022-07" db="EMBL/GenBank/DDBJ databases">
        <title>Phylogenomic reconstructions and comparative analyses of Kickxellomycotina fungi.</title>
        <authorList>
            <person name="Reynolds N.K."/>
            <person name="Stajich J.E."/>
            <person name="Barry K."/>
            <person name="Grigoriev I.V."/>
            <person name="Crous P."/>
            <person name="Smith M.E."/>
        </authorList>
    </citation>
    <scope>NUCLEOTIDE SEQUENCE</scope>
    <source>
        <strain evidence="2">BCRC 34381</strain>
    </source>
</reference>
<feature type="transmembrane region" description="Helical" evidence="1">
    <location>
        <begin position="192"/>
        <end position="214"/>
    </location>
</feature>
<dbReference type="OrthoDB" id="6499973at2759"/>
<dbReference type="Proteomes" id="UP001143981">
    <property type="component" value="Unassembled WGS sequence"/>
</dbReference>
<keyword evidence="1" id="KW-0472">Membrane</keyword>
<dbReference type="InterPro" id="IPR036259">
    <property type="entry name" value="MFS_trans_sf"/>
</dbReference>
<feature type="transmembrane region" description="Helical" evidence="1">
    <location>
        <begin position="100"/>
        <end position="119"/>
    </location>
</feature>
<dbReference type="AlphaFoldDB" id="A0A9W7Y9N7"/>
<evidence type="ECO:0000313" key="3">
    <source>
        <dbReference type="Proteomes" id="UP001143981"/>
    </source>
</evidence>
<gene>
    <name evidence="2" type="ORF">LPJ61_001637</name>
</gene>
<dbReference type="EMBL" id="JANBOI010000150">
    <property type="protein sequence ID" value="KAJ1733296.1"/>
    <property type="molecule type" value="Genomic_DNA"/>
</dbReference>
<sequence length="296" mass="31563">MCTLGICNSFGVFATHYINHIYPEESAADIAWIGTMLSGMGGILLSELSQKLMVSVGHQWALRVLALVVFCVSGASGALYRRRLPALQGGVRFVAIARDHRLVAIGVAGFFVNIGYYVPWYYLPTAALKAGQTSQAANSLVVYMNAGSTAGRILVAYATRFVGPINSMVVAHIACSALIPVAMLAARHMASYAALAVTYGMLSASSMSVVPIILADTFGLHATTTAVGIVNSWCAMGVLVGNPSQGAIYQKYDRPRDSFTLISAWGFAGIFLAACSYLYLKVATIRGTTRRLWSVL</sequence>
<proteinExistence type="predicted"/>
<feature type="transmembrane region" description="Helical" evidence="1">
    <location>
        <begin position="261"/>
        <end position="280"/>
    </location>
</feature>
<feature type="transmembrane region" description="Helical" evidence="1">
    <location>
        <begin position="220"/>
        <end position="240"/>
    </location>
</feature>
<dbReference type="SUPFAM" id="SSF103473">
    <property type="entry name" value="MFS general substrate transporter"/>
    <property type="match status" value="1"/>
</dbReference>
<feature type="transmembrane region" description="Helical" evidence="1">
    <location>
        <begin position="60"/>
        <end position="80"/>
    </location>
</feature>
<dbReference type="PANTHER" id="PTHR11360:SF284">
    <property type="entry name" value="EG:103B4.3 PROTEIN-RELATED"/>
    <property type="match status" value="1"/>
</dbReference>
<protein>
    <recommendedName>
        <fullName evidence="4">MFS general substrate transporter</fullName>
    </recommendedName>
</protein>
<feature type="transmembrane region" description="Helical" evidence="1">
    <location>
        <begin position="165"/>
        <end position="185"/>
    </location>
</feature>
<name>A0A9W7Y9N7_9FUNG</name>
<evidence type="ECO:0008006" key="4">
    <source>
        <dbReference type="Google" id="ProtNLM"/>
    </source>
</evidence>